<sequence length="107" mass="12173">MFQQLYLQARMRGDWARLLRPTIQFGLVAASIYVGLSRVSDYKHHWSDVLTGLVQGALVAILIVAYVSDFFKERGPTFKQKEEEDSHTTLHETTPTNGNHFGSNHQP</sequence>
<dbReference type="EMBL" id="CM037620">
    <property type="protein sequence ID" value="KAH7994611.1"/>
    <property type="molecule type" value="Genomic_DNA"/>
</dbReference>
<comment type="caution">
    <text evidence="1">The sequence shown here is derived from an EMBL/GenBank/DDBJ whole genome shotgun (WGS) entry which is preliminary data.</text>
</comment>
<name>A0ACB8EPP1_9SAUR</name>
<organism evidence="1 2">
    <name type="scientific">Sphaerodactylus townsendi</name>
    <dbReference type="NCBI Taxonomy" id="933632"/>
    <lineage>
        <taxon>Eukaryota</taxon>
        <taxon>Metazoa</taxon>
        <taxon>Chordata</taxon>
        <taxon>Craniata</taxon>
        <taxon>Vertebrata</taxon>
        <taxon>Euteleostomi</taxon>
        <taxon>Lepidosauria</taxon>
        <taxon>Squamata</taxon>
        <taxon>Bifurcata</taxon>
        <taxon>Gekkota</taxon>
        <taxon>Sphaerodactylidae</taxon>
        <taxon>Sphaerodactylus</taxon>
    </lineage>
</organism>
<evidence type="ECO:0000313" key="1">
    <source>
        <dbReference type="EMBL" id="KAH7994611.1"/>
    </source>
</evidence>
<keyword evidence="2" id="KW-1185">Reference proteome</keyword>
<accession>A0ACB8EPP1</accession>
<evidence type="ECO:0000313" key="2">
    <source>
        <dbReference type="Proteomes" id="UP000827872"/>
    </source>
</evidence>
<protein>
    <submittedName>
        <fullName evidence="1">Phospholipid phosphatase 1</fullName>
    </submittedName>
</protein>
<proteinExistence type="predicted"/>
<dbReference type="Proteomes" id="UP000827872">
    <property type="component" value="Linkage Group LG07"/>
</dbReference>
<gene>
    <name evidence="1" type="primary">PLPP1</name>
    <name evidence="1" type="ORF">K3G42_011612</name>
</gene>
<reference evidence="1" key="1">
    <citation type="submission" date="2021-08" db="EMBL/GenBank/DDBJ databases">
        <title>The first chromosome-level gecko genome reveals the dynamic sex chromosomes of Neotropical dwarf geckos (Sphaerodactylidae: Sphaerodactylus).</title>
        <authorList>
            <person name="Pinto B.J."/>
            <person name="Keating S.E."/>
            <person name="Gamble T."/>
        </authorList>
    </citation>
    <scope>NUCLEOTIDE SEQUENCE</scope>
    <source>
        <strain evidence="1">TG3544</strain>
    </source>
</reference>